<dbReference type="CDD" id="cd02248">
    <property type="entry name" value="Peptidase_C1A"/>
    <property type="match status" value="1"/>
</dbReference>
<dbReference type="PANTHER" id="PTHR12411">
    <property type="entry name" value="CYSTEINE PROTEASE FAMILY C1-RELATED"/>
    <property type="match status" value="1"/>
</dbReference>
<keyword evidence="6" id="KW-0812">Transmembrane</keyword>
<gene>
    <name evidence="9" type="ORF">HID58_024235</name>
</gene>
<keyword evidence="6" id="KW-0472">Membrane</keyword>
<organism evidence="9 10">
    <name type="scientific">Brassica napus</name>
    <name type="common">Rape</name>
    <dbReference type="NCBI Taxonomy" id="3708"/>
    <lineage>
        <taxon>Eukaryota</taxon>
        <taxon>Viridiplantae</taxon>
        <taxon>Streptophyta</taxon>
        <taxon>Embryophyta</taxon>
        <taxon>Tracheophyta</taxon>
        <taxon>Spermatophyta</taxon>
        <taxon>Magnoliopsida</taxon>
        <taxon>eudicotyledons</taxon>
        <taxon>Gunneridae</taxon>
        <taxon>Pentapetalae</taxon>
        <taxon>rosids</taxon>
        <taxon>malvids</taxon>
        <taxon>Brassicales</taxon>
        <taxon>Brassicaceae</taxon>
        <taxon>Brassiceae</taxon>
        <taxon>Brassica</taxon>
    </lineage>
</organism>
<dbReference type="Pfam" id="PF00112">
    <property type="entry name" value="Peptidase_C1"/>
    <property type="match status" value="1"/>
</dbReference>
<evidence type="ECO:0000256" key="3">
    <source>
        <dbReference type="ARBA" id="ARBA00022801"/>
    </source>
</evidence>
<dbReference type="Gene3D" id="3.90.70.10">
    <property type="entry name" value="Cysteine proteinases"/>
    <property type="match status" value="1"/>
</dbReference>
<dbReference type="InterPro" id="IPR013201">
    <property type="entry name" value="Prot_inhib_I29"/>
</dbReference>
<evidence type="ECO:0000256" key="5">
    <source>
        <dbReference type="ARBA" id="ARBA00023157"/>
    </source>
</evidence>
<dbReference type="SMART" id="SM00645">
    <property type="entry name" value="Pept_C1"/>
    <property type="match status" value="1"/>
</dbReference>
<keyword evidence="10" id="KW-1185">Reference proteome</keyword>
<evidence type="ECO:0000256" key="6">
    <source>
        <dbReference type="SAM" id="Phobius"/>
    </source>
</evidence>
<dbReference type="Pfam" id="PF08246">
    <property type="entry name" value="Inhibitor_I29"/>
    <property type="match status" value="1"/>
</dbReference>
<evidence type="ECO:0000259" key="7">
    <source>
        <dbReference type="SMART" id="SM00645"/>
    </source>
</evidence>
<dbReference type="InterPro" id="IPR013128">
    <property type="entry name" value="Peptidase_C1A"/>
</dbReference>
<comment type="caution">
    <text evidence="9">The sequence shown here is derived from an EMBL/GenBank/DDBJ whole genome shotgun (WGS) entry which is preliminary data.</text>
</comment>
<protein>
    <submittedName>
        <fullName evidence="9">Uncharacterized protein</fullName>
    </submittedName>
</protein>
<dbReference type="Proteomes" id="UP000824890">
    <property type="component" value="Unassembled WGS sequence"/>
</dbReference>
<dbReference type="InterPro" id="IPR025661">
    <property type="entry name" value="Pept_asp_AS"/>
</dbReference>
<keyword evidence="2" id="KW-0645">Protease</keyword>
<dbReference type="SUPFAM" id="SSF54001">
    <property type="entry name" value="Cysteine proteinases"/>
    <property type="match status" value="1"/>
</dbReference>
<dbReference type="PRINTS" id="PR00705">
    <property type="entry name" value="PAPAIN"/>
</dbReference>
<feature type="domain" description="Peptidase C1A papain C-terminal" evidence="7">
    <location>
        <begin position="140"/>
        <end position="355"/>
    </location>
</feature>
<dbReference type="InterPro" id="IPR025660">
    <property type="entry name" value="Pept_his_AS"/>
</dbReference>
<name>A0ABQ8D5F0_BRANA</name>
<feature type="domain" description="Cathepsin propeptide inhibitor" evidence="8">
    <location>
        <begin position="50"/>
        <end position="108"/>
    </location>
</feature>
<dbReference type="SMART" id="SM00848">
    <property type="entry name" value="Inhibitor_I29"/>
    <property type="match status" value="1"/>
</dbReference>
<dbReference type="InterPro" id="IPR000668">
    <property type="entry name" value="Peptidase_C1A_C"/>
</dbReference>
<proteinExistence type="inferred from homology"/>
<evidence type="ECO:0000256" key="1">
    <source>
        <dbReference type="ARBA" id="ARBA00008455"/>
    </source>
</evidence>
<evidence type="ECO:0000256" key="4">
    <source>
        <dbReference type="ARBA" id="ARBA00022807"/>
    </source>
</evidence>
<dbReference type="InterPro" id="IPR000169">
    <property type="entry name" value="Pept_cys_AS"/>
</dbReference>
<evidence type="ECO:0000256" key="2">
    <source>
        <dbReference type="ARBA" id="ARBA00022670"/>
    </source>
</evidence>
<keyword evidence="5" id="KW-1015">Disulfide bond</keyword>
<dbReference type="InterPro" id="IPR038765">
    <property type="entry name" value="Papain-like_cys_pep_sf"/>
</dbReference>
<evidence type="ECO:0000313" key="9">
    <source>
        <dbReference type="EMBL" id="KAH0924217.1"/>
    </source>
</evidence>
<evidence type="ECO:0000259" key="8">
    <source>
        <dbReference type="SMART" id="SM00848"/>
    </source>
</evidence>
<sequence length="356" mass="39373">MDYQYPSTFLNQMALTQIQIFLIVSLVSSFSLSITLSRPLLDEVAMQKRHAEWMTEHGRVYADANEKNNRYAVFKRNVERIERLNDVQSGLTFKLAVNQFADLTNEEFRSMYTGFKGNSVLSSRTKPTSFRYQNVSSDALPVSVDWRKKGAVTPIKDQGLCGSCWAFSAVAAIEGVAQIKKGKLISLSEQELVDCDTNDGGCMGGLMDTAFNYTITIGGLTSESNYPYKSTNGTCNFNKTKQIATSIKGFEDVPANDEKALMKAVAHHPVSIGIAGGDIGFQFYSSGVFSGECTTHLDHGVTAVGYGRSKNGLKYWILKNSWGPKWGERGYMRIKKDIKPKHGQCGLAMNASYPTM</sequence>
<dbReference type="PROSITE" id="PS00139">
    <property type="entry name" value="THIOL_PROTEASE_CYS"/>
    <property type="match status" value="1"/>
</dbReference>
<accession>A0ABQ8D5F0</accession>
<keyword evidence="3" id="KW-0378">Hydrolase</keyword>
<evidence type="ECO:0000313" key="10">
    <source>
        <dbReference type="Proteomes" id="UP000824890"/>
    </source>
</evidence>
<keyword evidence="4" id="KW-0788">Thiol protease</keyword>
<feature type="transmembrane region" description="Helical" evidence="6">
    <location>
        <begin position="20"/>
        <end position="41"/>
    </location>
</feature>
<keyword evidence="6" id="KW-1133">Transmembrane helix</keyword>
<dbReference type="PROSITE" id="PS00640">
    <property type="entry name" value="THIOL_PROTEASE_ASN"/>
    <property type="match status" value="1"/>
</dbReference>
<reference evidence="9 10" key="1">
    <citation type="submission" date="2021-05" db="EMBL/GenBank/DDBJ databases">
        <title>Genome Assembly of Synthetic Allotetraploid Brassica napus Reveals Homoeologous Exchanges between Subgenomes.</title>
        <authorList>
            <person name="Davis J.T."/>
        </authorList>
    </citation>
    <scope>NUCLEOTIDE SEQUENCE [LARGE SCALE GENOMIC DNA]</scope>
    <source>
        <strain evidence="10">cv. Da-Ae</strain>
        <tissue evidence="9">Seedling</tissue>
    </source>
</reference>
<comment type="similarity">
    <text evidence="1">Belongs to the peptidase C1 family.</text>
</comment>
<dbReference type="PROSITE" id="PS00639">
    <property type="entry name" value="THIOL_PROTEASE_HIS"/>
    <property type="match status" value="1"/>
</dbReference>
<dbReference type="EMBL" id="JAGKQM010000006">
    <property type="protein sequence ID" value="KAH0924217.1"/>
    <property type="molecule type" value="Genomic_DNA"/>
</dbReference>
<dbReference type="InterPro" id="IPR039417">
    <property type="entry name" value="Peptidase_C1A_papain-like"/>
</dbReference>